<dbReference type="InterPro" id="IPR029018">
    <property type="entry name" value="Hex-like_dom2"/>
</dbReference>
<dbReference type="EC" id="3.2.1.52" evidence="3"/>
<accession>A0ABZ2L476</accession>
<dbReference type="SUPFAM" id="SSF55545">
    <property type="entry name" value="beta-N-acetylhexosaminidase-like domain"/>
    <property type="match status" value="1"/>
</dbReference>
<dbReference type="SUPFAM" id="SSF49384">
    <property type="entry name" value="Carbohydrate-binding domain"/>
    <property type="match status" value="1"/>
</dbReference>
<evidence type="ECO:0000256" key="7">
    <source>
        <dbReference type="ARBA" id="ARBA00033000"/>
    </source>
</evidence>
<evidence type="ECO:0000313" key="11">
    <source>
        <dbReference type="Proteomes" id="UP001374803"/>
    </source>
</evidence>
<dbReference type="CDD" id="cd02847">
    <property type="entry name" value="E_set_Chitobiase_C"/>
    <property type="match status" value="1"/>
</dbReference>
<organism evidence="10 11">
    <name type="scientific">Pendulispora rubella</name>
    <dbReference type="NCBI Taxonomy" id="2741070"/>
    <lineage>
        <taxon>Bacteria</taxon>
        <taxon>Pseudomonadati</taxon>
        <taxon>Myxococcota</taxon>
        <taxon>Myxococcia</taxon>
        <taxon>Myxococcales</taxon>
        <taxon>Sorangiineae</taxon>
        <taxon>Pendulisporaceae</taxon>
        <taxon>Pendulispora</taxon>
    </lineage>
</organism>
<dbReference type="Pfam" id="PF02838">
    <property type="entry name" value="Glyco_hydro_20b"/>
    <property type="match status" value="1"/>
</dbReference>
<keyword evidence="5" id="KW-0326">Glycosidase</keyword>
<evidence type="ECO:0000259" key="9">
    <source>
        <dbReference type="SMART" id="SM01081"/>
    </source>
</evidence>
<reference evidence="10" key="1">
    <citation type="submission" date="2021-12" db="EMBL/GenBank/DDBJ databases">
        <title>Discovery of the Pendulisporaceae a myxobacterial family with distinct sporulation behavior and unique specialized metabolism.</title>
        <authorList>
            <person name="Garcia R."/>
            <person name="Popoff A."/>
            <person name="Bader C.D."/>
            <person name="Loehr J."/>
            <person name="Walesch S."/>
            <person name="Walt C."/>
            <person name="Boldt J."/>
            <person name="Bunk B."/>
            <person name="Haeckl F.J.F.P.J."/>
            <person name="Gunesch A.P."/>
            <person name="Birkelbach J."/>
            <person name="Nuebel U."/>
            <person name="Pietschmann T."/>
            <person name="Bach T."/>
            <person name="Mueller R."/>
        </authorList>
    </citation>
    <scope>NUCLEOTIDE SEQUENCE</scope>
    <source>
        <strain evidence="10">MSr11367</strain>
    </source>
</reference>
<keyword evidence="11" id="KW-1185">Reference proteome</keyword>
<dbReference type="Gene3D" id="2.60.40.290">
    <property type="match status" value="1"/>
</dbReference>
<dbReference type="RefSeq" id="WP_394835399.1">
    <property type="nucleotide sequence ID" value="NZ_CP089929.1"/>
</dbReference>
<keyword evidence="4" id="KW-0378">Hydrolase</keyword>
<feature type="signal peptide" evidence="8">
    <location>
        <begin position="1"/>
        <end position="20"/>
    </location>
</feature>
<evidence type="ECO:0000256" key="1">
    <source>
        <dbReference type="ARBA" id="ARBA00001231"/>
    </source>
</evidence>
<dbReference type="Gene3D" id="3.30.379.10">
    <property type="entry name" value="Chitobiase/beta-hexosaminidase domain 2-like"/>
    <property type="match status" value="1"/>
</dbReference>
<evidence type="ECO:0000256" key="2">
    <source>
        <dbReference type="ARBA" id="ARBA00006285"/>
    </source>
</evidence>
<dbReference type="InterPro" id="IPR025705">
    <property type="entry name" value="Beta_hexosaminidase_sua/sub"/>
</dbReference>
<dbReference type="PANTHER" id="PTHR22600">
    <property type="entry name" value="BETA-HEXOSAMINIDASE"/>
    <property type="match status" value="1"/>
</dbReference>
<dbReference type="InterPro" id="IPR008965">
    <property type="entry name" value="CBM2/CBM3_carb-bd_dom_sf"/>
</dbReference>
<dbReference type="Gene3D" id="2.60.40.10">
    <property type="entry name" value="Immunoglobulins"/>
    <property type="match status" value="1"/>
</dbReference>
<dbReference type="SMART" id="SM01081">
    <property type="entry name" value="CHB_HEX"/>
    <property type="match status" value="1"/>
</dbReference>
<dbReference type="InterPro" id="IPR013783">
    <property type="entry name" value="Ig-like_fold"/>
</dbReference>
<evidence type="ECO:0000256" key="5">
    <source>
        <dbReference type="ARBA" id="ARBA00023295"/>
    </source>
</evidence>
<dbReference type="InterPro" id="IPR012291">
    <property type="entry name" value="CBM2_carb-bd_dom_sf"/>
</dbReference>
<dbReference type="EMBL" id="CP089983">
    <property type="protein sequence ID" value="WXB05752.1"/>
    <property type="molecule type" value="Genomic_DNA"/>
</dbReference>
<dbReference type="PRINTS" id="PR00738">
    <property type="entry name" value="GLHYDRLASE20"/>
</dbReference>
<dbReference type="Pfam" id="PF03174">
    <property type="entry name" value="CHB_HEX_C"/>
    <property type="match status" value="1"/>
</dbReference>
<dbReference type="InterPro" id="IPR017853">
    <property type="entry name" value="GH"/>
</dbReference>
<name>A0ABZ2L476_9BACT</name>
<dbReference type="InterPro" id="IPR015882">
    <property type="entry name" value="HEX_bac_N"/>
</dbReference>
<evidence type="ECO:0000256" key="8">
    <source>
        <dbReference type="SAM" id="SignalP"/>
    </source>
</evidence>
<evidence type="ECO:0000256" key="3">
    <source>
        <dbReference type="ARBA" id="ARBA00012663"/>
    </source>
</evidence>
<evidence type="ECO:0000313" key="10">
    <source>
        <dbReference type="EMBL" id="WXB05752.1"/>
    </source>
</evidence>
<evidence type="ECO:0000256" key="4">
    <source>
        <dbReference type="ARBA" id="ARBA00022801"/>
    </source>
</evidence>
<feature type="chain" id="PRO_5045231109" description="beta-N-acetylhexosaminidase" evidence="8">
    <location>
        <begin position="21"/>
        <end position="896"/>
    </location>
</feature>
<dbReference type="Proteomes" id="UP001374803">
    <property type="component" value="Chromosome"/>
</dbReference>
<dbReference type="SUPFAM" id="SSF51445">
    <property type="entry name" value="(Trans)glycosidases"/>
    <property type="match status" value="1"/>
</dbReference>
<dbReference type="Gene3D" id="3.20.20.80">
    <property type="entry name" value="Glycosidases"/>
    <property type="match status" value="1"/>
</dbReference>
<dbReference type="InterPro" id="IPR015883">
    <property type="entry name" value="Glyco_hydro_20_cat"/>
</dbReference>
<gene>
    <name evidence="10" type="ORF">LVJ94_00545</name>
</gene>
<dbReference type="InterPro" id="IPR004867">
    <property type="entry name" value="CHB_C_dom"/>
</dbReference>
<dbReference type="InterPro" id="IPR014756">
    <property type="entry name" value="Ig_E-set"/>
</dbReference>
<dbReference type="InterPro" id="IPR004866">
    <property type="entry name" value="CHB/HEX_N_dom"/>
</dbReference>
<dbReference type="Pfam" id="PF00728">
    <property type="entry name" value="Glyco_hydro_20"/>
    <property type="match status" value="1"/>
</dbReference>
<comment type="catalytic activity">
    <reaction evidence="1">
        <text>Hydrolysis of terminal non-reducing N-acetyl-D-hexosamine residues in N-acetyl-beta-D-hexosaminides.</text>
        <dbReference type="EC" id="3.2.1.52"/>
    </reaction>
</comment>
<comment type="similarity">
    <text evidence="2">Belongs to the glycosyl hydrolase 20 family.</text>
</comment>
<sequence>MRRACLIGISLCIGACQAQTAGTAADSAALGMSARAPNISVVFRPVNNLASADGSFFLGTFTFRNDSAMRLGGSGWQIYFSYYPRTFLKDGEGNAQYKQHLAEQGVRIQKAASGDYFVLEPLEHFVPLEPGQERVIEVLVGSWSVLKSDAPSGFHIVFPPSTEAWALSSSVEVDPADPKQTTRMPSDVVPVQTAALRYQENESLTRASLEPADALVPRPQSVTYGTGQYQLGGARIDVEYARGLAKEAAFLQAALGDVLVGVIDARERRANAAIRLVLDPNVASGPEGYTLSIDPEKGIEIRGVDSAGVFYGIQTLRQLVPVEPGKKVSVALPALSISDAPLFPYRGMTLDVARHFHSKATLEKLLDVLALHKINKLHLHLTDDEGWRLEIPGIPELTSYGAKRGFDAGEQRQLHVALGSTRGLRPGDGIRGKARNEAEANGGEWPAYQGFERASLNFAGEGSGYYTVRDFEEILAYATERHVDVIPEIDMPGHARAAVKAMEHRYAQYAATDPVKAGQYRLVDPNDTSKHTTVQGYTDDFLNPCLPSSYAFLSKVVGEIQARFNAVPGAKLTMIHGGGDELPSLRTNVWWQGSPLCKTNPDTANLGDLQLRDLFLTKWQRIITATGARMTGWDDVLHDGFQLEGFIPMPWQNVWGRGREDFAYKYANRGNNVILSHATNLYLDMAYNKDPDEPGLYWANFVDDRRTFEYQPFDLFALGTHDRMGNPFDPHAWDAKERLTPAGRANVLGMAGLLWGENVKTDELVEYFAFPKILGVAERAWNRHTPAPAEMPAAWERFVNALGQSVLPRLDFYRAVDVRHELPRARGVNYRIPLPGAKIDHGQLLANVRYPSMVIEYSTNGGATFADYTGPVAVSGPVWLRTRTRSGHVSRVTKVD</sequence>
<dbReference type="SUPFAM" id="SSF81296">
    <property type="entry name" value="E set domains"/>
    <property type="match status" value="1"/>
</dbReference>
<evidence type="ECO:0000256" key="6">
    <source>
        <dbReference type="ARBA" id="ARBA00030512"/>
    </source>
</evidence>
<proteinExistence type="inferred from homology"/>
<feature type="domain" description="Chitobiase/beta-hexosaminidases N-terminal" evidence="9">
    <location>
        <begin position="37"/>
        <end position="196"/>
    </location>
</feature>
<keyword evidence="8" id="KW-0732">Signal</keyword>
<protein>
    <recommendedName>
        <fullName evidence="3">beta-N-acetylhexosaminidase</fullName>
        <ecNumber evidence="3">3.2.1.52</ecNumber>
    </recommendedName>
    <alternativeName>
        <fullName evidence="6">Beta-N-acetylhexosaminidase</fullName>
    </alternativeName>
    <alternativeName>
        <fullName evidence="7">N-acetyl-beta-glucosaminidase</fullName>
    </alternativeName>
</protein>
<dbReference type="PANTHER" id="PTHR22600:SF57">
    <property type="entry name" value="BETA-N-ACETYLHEXOSAMINIDASE"/>
    <property type="match status" value="1"/>
</dbReference>